<accession>A0A101FYD0</accession>
<dbReference type="PANTHER" id="PTHR11533:SF174">
    <property type="entry name" value="PUROMYCIN-SENSITIVE AMINOPEPTIDASE-RELATED"/>
    <property type="match status" value="1"/>
</dbReference>
<evidence type="ECO:0000256" key="1">
    <source>
        <dbReference type="SAM" id="SignalP"/>
    </source>
</evidence>
<feature type="domain" description="Peptidase M1 membrane alanine aminopeptidase" evidence="2">
    <location>
        <begin position="287"/>
        <end position="495"/>
    </location>
</feature>
<dbReference type="GO" id="GO:0005615">
    <property type="term" value="C:extracellular space"/>
    <property type="evidence" value="ECO:0007669"/>
    <property type="project" value="TreeGrafter"/>
</dbReference>
<dbReference type="EMBL" id="LGFU01000012">
    <property type="protein sequence ID" value="KUK46700.1"/>
    <property type="molecule type" value="Genomic_DNA"/>
</dbReference>
<dbReference type="GO" id="GO:0016020">
    <property type="term" value="C:membrane"/>
    <property type="evidence" value="ECO:0007669"/>
    <property type="project" value="TreeGrafter"/>
</dbReference>
<dbReference type="GO" id="GO:0043171">
    <property type="term" value="P:peptide catabolic process"/>
    <property type="evidence" value="ECO:0007669"/>
    <property type="project" value="TreeGrafter"/>
</dbReference>
<dbReference type="SUPFAM" id="SSF55486">
    <property type="entry name" value="Metalloproteases ('zincins'), catalytic domain"/>
    <property type="match status" value="1"/>
</dbReference>
<dbReference type="Pfam" id="PF01433">
    <property type="entry name" value="Peptidase_M1"/>
    <property type="match status" value="1"/>
</dbReference>
<dbReference type="Gene3D" id="1.10.390.10">
    <property type="entry name" value="Neutral Protease Domain 2"/>
    <property type="match status" value="1"/>
</dbReference>
<dbReference type="AlphaFoldDB" id="A0A101FYD0"/>
<dbReference type="PANTHER" id="PTHR11533">
    <property type="entry name" value="PROTEASE M1 ZINC METALLOPROTEASE"/>
    <property type="match status" value="1"/>
</dbReference>
<gene>
    <name evidence="3" type="ORF">XD73_0442</name>
</gene>
<dbReference type="SUPFAM" id="SSF63737">
    <property type="entry name" value="Leukotriene A4 hydrolase N-terminal domain"/>
    <property type="match status" value="1"/>
</dbReference>
<dbReference type="InterPro" id="IPR027268">
    <property type="entry name" value="Peptidase_M4/M1_CTD_sf"/>
</dbReference>
<dbReference type="GO" id="GO:0070006">
    <property type="term" value="F:metalloaminopeptidase activity"/>
    <property type="evidence" value="ECO:0007669"/>
    <property type="project" value="TreeGrafter"/>
</dbReference>
<dbReference type="InterPro" id="IPR042097">
    <property type="entry name" value="Aminopeptidase_N-like_N_sf"/>
</dbReference>
<comment type="caution">
    <text evidence="3">The sequence shown here is derived from an EMBL/GenBank/DDBJ whole genome shotgun (WGS) entry which is preliminary data.</text>
</comment>
<proteinExistence type="predicted"/>
<protein>
    <submittedName>
        <fullName evidence="3">Peptidase M1, membrane alanine aminopeptidase</fullName>
    </submittedName>
</protein>
<keyword evidence="1" id="KW-0732">Signal</keyword>
<feature type="chain" id="PRO_5007096320" evidence="1">
    <location>
        <begin position="26"/>
        <end position="499"/>
    </location>
</feature>
<keyword evidence="3" id="KW-0645">Protease</keyword>
<organism evidence="3 4">
    <name type="scientific">Anaerolinea thermophila</name>
    <dbReference type="NCBI Taxonomy" id="167964"/>
    <lineage>
        <taxon>Bacteria</taxon>
        <taxon>Bacillati</taxon>
        <taxon>Chloroflexota</taxon>
        <taxon>Anaerolineae</taxon>
        <taxon>Anaerolineales</taxon>
        <taxon>Anaerolineaceae</taxon>
        <taxon>Anaerolinea</taxon>
    </lineage>
</organism>
<evidence type="ECO:0000313" key="3">
    <source>
        <dbReference type="EMBL" id="KUK46700.1"/>
    </source>
</evidence>
<evidence type="ECO:0000259" key="2">
    <source>
        <dbReference type="Pfam" id="PF01433"/>
    </source>
</evidence>
<keyword evidence="3" id="KW-0031">Aminopeptidase</keyword>
<keyword evidence="3" id="KW-0378">Hydrolase</keyword>
<evidence type="ECO:0000313" key="4">
    <source>
        <dbReference type="Proteomes" id="UP000064249"/>
    </source>
</evidence>
<dbReference type="CDD" id="cd09604">
    <property type="entry name" value="M1_APN_like"/>
    <property type="match status" value="1"/>
</dbReference>
<feature type="signal peptide" evidence="1">
    <location>
        <begin position="1"/>
        <end position="25"/>
    </location>
</feature>
<dbReference type="GO" id="GO:0042277">
    <property type="term" value="F:peptide binding"/>
    <property type="evidence" value="ECO:0007669"/>
    <property type="project" value="TreeGrafter"/>
</dbReference>
<dbReference type="InterPro" id="IPR014782">
    <property type="entry name" value="Peptidase_M1_dom"/>
</dbReference>
<dbReference type="PROSITE" id="PS51257">
    <property type="entry name" value="PROKAR_LIPOPROTEIN"/>
    <property type="match status" value="1"/>
</dbReference>
<sequence length="499" mass="55774">MERRNHGIFYLLLVGLITSCSGASAANTPAGNASVSRQDDLALYQTNLISNEQSILANFPTATHYTLAIELVEPYAVIEGQEKITYFNNEDVELNEIYLRMFPNNGGDLMHVSGLKVTGVETSFELEFNNTAVRVDLPTALQPAESVYLDITYDVQVPTDFGGNYGLFSYIDGVLALDQIYLIIPIYDDEGWNVEIPATNGDMVYADPAFFNVTVTAPSELVIAASGVTVDKQEDGATTIHTILAGPERDFYLAASEAFVVKSEQVGGTLVSSYYLADYPDGGEYVLGVGVDALQTFNEYLGTYPYTELDLVGTPMQAGGMEYSGIVALGLQYYDPQAVFSGMSAFTLLESATAHEVAHEWFFNMVMSDQIDEPWIDEGMAQFLTGLYFEDNYGTTSARSYRDSWDYRWERVGHEPIAIGLPVREYEDIAYSAIIYGRAPLFIHELRQKMGDEVFFNFLRTLFLENKWDVLTTEEFRVTAEQACDCDLQQEFDNWVYPR</sequence>
<reference evidence="3 4" key="1">
    <citation type="journal article" date="2015" name="MBio">
        <title>Genome-Resolved Metagenomic Analysis Reveals Roles for Candidate Phyla and Other Microbial Community Members in Biogeochemical Transformations in Oil Reservoirs.</title>
        <authorList>
            <person name="Hu P."/>
            <person name="Tom L."/>
            <person name="Singh A."/>
            <person name="Thomas B.C."/>
            <person name="Baker B.J."/>
            <person name="Piceno Y.M."/>
            <person name="Andersen G.L."/>
            <person name="Banfield J.F."/>
        </authorList>
    </citation>
    <scope>NUCLEOTIDE SEQUENCE [LARGE SCALE GENOMIC DNA]</scope>
    <source>
        <strain evidence="3">46_16</strain>
    </source>
</reference>
<dbReference type="Proteomes" id="UP000064249">
    <property type="component" value="Unassembled WGS sequence"/>
</dbReference>
<name>A0A101FYD0_9CHLR</name>
<dbReference type="GO" id="GO:0005737">
    <property type="term" value="C:cytoplasm"/>
    <property type="evidence" value="ECO:0007669"/>
    <property type="project" value="TreeGrafter"/>
</dbReference>
<dbReference type="GO" id="GO:0008270">
    <property type="term" value="F:zinc ion binding"/>
    <property type="evidence" value="ECO:0007669"/>
    <property type="project" value="InterPro"/>
</dbReference>
<dbReference type="InterPro" id="IPR050344">
    <property type="entry name" value="Peptidase_M1_aminopeptidases"/>
</dbReference>